<evidence type="ECO:0000313" key="1">
    <source>
        <dbReference type="EMBL" id="NJP68452.1"/>
    </source>
</evidence>
<dbReference type="SUPFAM" id="SSF53901">
    <property type="entry name" value="Thiolase-like"/>
    <property type="match status" value="1"/>
</dbReference>
<feature type="non-terminal residue" evidence="1">
    <location>
        <position position="184"/>
    </location>
</feature>
<accession>A0ABX1AMX4</accession>
<proteinExistence type="predicted"/>
<protein>
    <submittedName>
        <fullName evidence="1">Uncharacterized protein</fullName>
    </submittedName>
</protein>
<dbReference type="Gene3D" id="3.40.47.10">
    <property type="match status" value="1"/>
</dbReference>
<dbReference type="InterPro" id="IPR016039">
    <property type="entry name" value="Thiolase-like"/>
</dbReference>
<dbReference type="Proteomes" id="UP000746503">
    <property type="component" value="Unassembled WGS sequence"/>
</dbReference>
<evidence type="ECO:0000313" key="2">
    <source>
        <dbReference type="Proteomes" id="UP000746503"/>
    </source>
</evidence>
<gene>
    <name evidence="1" type="ORF">HCJ92_19675</name>
</gene>
<sequence>MPAFRRDDASRGRPAAAPRLTGALTLHFTREDRGTEPDDMWAYKSHWDDLAGGELDYCWLESAPAVSYHDMAAAVGRALGPQALAEVDLIVFAMTVADCRHSSMAGALLAGVADNDALVLGVSEQGVAAPFTALRIATGQLASGARRRALVVAAEQSTLPPCPVAGTRPGRDAAVALVLDAGPG</sequence>
<keyword evidence="2" id="KW-1185">Reference proteome</keyword>
<dbReference type="EMBL" id="JAAVJB010000215">
    <property type="protein sequence ID" value="NJP68452.1"/>
    <property type="molecule type" value="Genomic_DNA"/>
</dbReference>
<comment type="caution">
    <text evidence="1">The sequence shown here is derived from an EMBL/GenBank/DDBJ whole genome shotgun (WGS) entry which is preliminary data.</text>
</comment>
<reference evidence="1 2" key="1">
    <citation type="submission" date="2020-03" db="EMBL/GenBank/DDBJ databases">
        <title>Draft genome of Streptomyces sp. ventii, isolated from the Axial Seamount in the Pacific Ocean, and resequencing of the two type strains Streptomyces lonarensis strain NCL 716 and Streptomyces bohaiensis strain 11A07.</title>
        <authorList>
            <person name="Loughran R.M."/>
            <person name="Pfannmuller K.M."/>
            <person name="Wasson B.J."/>
            <person name="Deadmond M.C."/>
            <person name="Paddock B.E."/>
            <person name="Koyack M.J."/>
            <person name="Gallegos D.A."/>
            <person name="Mitchell E.A."/>
            <person name="Ushijima B."/>
            <person name="Saw J.H."/>
            <person name="Mcphail K.L."/>
            <person name="Videau P."/>
        </authorList>
    </citation>
    <scope>NUCLEOTIDE SEQUENCE [LARGE SCALE GENOMIC DNA]</scope>
    <source>
        <strain evidence="2">5675061</strain>
    </source>
</reference>
<name>A0ABX1AMX4_9ACTN</name>
<organism evidence="1 2">
    <name type="scientific">Streptomyces spiramenti</name>
    <dbReference type="NCBI Taxonomy" id="2720606"/>
    <lineage>
        <taxon>Bacteria</taxon>
        <taxon>Bacillati</taxon>
        <taxon>Actinomycetota</taxon>
        <taxon>Actinomycetes</taxon>
        <taxon>Kitasatosporales</taxon>
        <taxon>Streptomycetaceae</taxon>
        <taxon>Streptomyces</taxon>
    </lineage>
</organism>